<sequence>MISAKRLIKMAKKWQKFAAMQRKRITFSRSNEHDADSCSTPSVVVDKGHFVVYTADQKRFVVPLAYLQNQVIIQLLNMSEDEFGLPTDGPITLPCDAAFMNYIITLIRKGVAVDLLNALLVSVASSRCSSATCLREQRNTQLLVY</sequence>
<dbReference type="Proteomes" id="UP000790787">
    <property type="component" value="Chromosome 18"/>
</dbReference>
<dbReference type="GO" id="GO:0009733">
    <property type="term" value="P:response to auxin"/>
    <property type="evidence" value="ECO:0007669"/>
    <property type="project" value="InterPro"/>
</dbReference>
<dbReference type="PANTHER" id="PTHR31175">
    <property type="entry name" value="AUXIN-RESPONSIVE FAMILY PROTEIN"/>
    <property type="match status" value="1"/>
</dbReference>
<protein>
    <submittedName>
        <fullName evidence="3">Auxin-responsive protein SAUR68-like</fullName>
    </submittedName>
</protein>
<name>A0A1S3YZR0_TOBAC</name>
<dbReference type="STRING" id="4097.A0A1S3YZR0"/>
<dbReference type="OMA" id="WQKNAAI"/>
<evidence type="ECO:0000313" key="3">
    <source>
        <dbReference type="RefSeq" id="XP_016457585.1"/>
    </source>
</evidence>
<reference evidence="3" key="2">
    <citation type="submission" date="2025-08" db="UniProtKB">
        <authorList>
            <consortium name="RefSeq"/>
        </authorList>
    </citation>
    <scope>IDENTIFICATION</scope>
</reference>
<comment type="similarity">
    <text evidence="1">Belongs to the ARG7 family.</text>
</comment>
<proteinExistence type="inferred from homology"/>
<dbReference type="AlphaFoldDB" id="A0A1S3YZR0"/>
<reference evidence="2" key="1">
    <citation type="journal article" date="2014" name="Nat. Commun.">
        <title>The tobacco genome sequence and its comparison with those of tomato and potato.</title>
        <authorList>
            <person name="Sierro N."/>
            <person name="Battey J.N."/>
            <person name="Ouadi S."/>
            <person name="Bakaher N."/>
            <person name="Bovet L."/>
            <person name="Willig A."/>
            <person name="Goepfert S."/>
            <person name="Peitsch M.C."/>
            <person name="Ivanov N.V."/>
        </authorList>
    </citation>
    <scope>NUCLEOTIDE SEQUENCE [LARGE SCALE GENOMIC DNA]</scope>
</reference>
<dbReference type="KEGG" id="nta:107781401"/>
<gene>
    <name evidence="3" type="primary">LOC107781401</name>
</gene>
<dbReference type="OrthoDB" id="1936278at2759"/>
<dbReference type="RefSeq" id="XP_016457585.1">
    <property type="nucleotide sequence ID" value="XM_016602099.1"/>
</dbReference>
<dbReference type="PANTHER" id="PTHR31175:SF63">
    <property type="entry name" value="AUXIN-RESPONSIVE PROTEIN SAUR64-LIKE"/>
    <property type="match status" value="1"/>
</dbReference>
<dbReference type="PaxDb" id="4097-A0A1S3YZR0"/>
<organism evidence="2 3">
    <name type="scientific">Nicotiana tabacum</name>
    <name type="common">Common tobacco</name>
    <dbReference type="NCBI Taxonomy" id="4097"/>
    <lineage>
        <taxon>Eukaryota</taxon>
        <taxon>Viridiplantae</taxon>
        <taxon>Streptophyta</taxon>
        <taxon>Embryophyta</taxon>
        <taxon>Tracheophyta</taxon>
        <taxon>Spermatophyta</taxon>
        <taxon>Magnoliopsida</taxon>
        <taxon>eudicotyledons</taxon>
        <taxon>Gunneridae</taxon>
        <taxon>Pentapetalae</taxon>
        <taxon>asterids</taxon>
        <taxon>lamiids</taxon>
        <taxon>Solanales</taxon>
        <taxon>Solanaceae</taxon>
        <taxon>Nicotianoideae</taxon>
        <taxon>Nicotianeae</taxon>
        <taxon>Nicotiana</taxon>
    </lineage>
</organism>
<evidence type="ECO:0000256" key="1">
    <source>
        <dbReference type="ARBA" id="ARBA00006974"/>
    </source>
</evidence>
<dbReference type="GeneID" id="107781401"/>
<accession>A0A1S3YZR0</accession>
<evidence type="ECO:0000313" key="2">
    <source>
        <dbReference type="Proteomes" id="UP000790787"/>
    </source>
</evidence>
<keyword evidence="2" id="KW-1185">Reference proteome</keyword>
<dbReference type="Pfam" id="PF02519">
    <property type="entry name" value="Auxin_inducible"/>
    <property type="match status" value="1"/>
</dbReference>
<dbReference type="InterPro" id="IPR003676">
    <property type="entry name" value="SAUR_fam"/>
</dbReference>